<dbReference type="AlphaFoldDB" id="A0A0F9IYM9"/>
<keyword evidence="1" id="KW-1133">Transmembrane helix</keyword>
<organism evidence="2">
    <name type="scientific">marine sediment metagenome</name>
    <dbReference type="NCBI Taxonomy" id="412755"/>
    <lineage>
        <taxon>unclassified sequences</taxon>
        <taxon>metagenomes</taxon>
        <taxon>ecological metagenomes</taxon>
    </lineage>
</organism>
<reference evidence="2" key="1">
    <citation type="journal article" date="2015" name="Nature">
        <title>Complex archaea that bridge the gap between prokaryotes and eukaryotes.</title>
        <authorList>
            <person name="Spang A."/>
            <person name="Saw J.H."/>
            <person name="Jorgensen S.L."/>
            <person name="Zaremba-Niedzwiedzka K."/>
            <person name="Martijn J."/>
            <person name="Lind A.E."/>
            <person name="van Eijk R."/>
            <person name="Schleper C."/>
            <person name="Guy L."/>
            <person name="Ettema T.J."/>
        </authorList>
    </citation>
    <scope>NUCLEOTIDE SEQUENCE</scope>
</reference>
<protein>
    <submittedName>
        <fullName evidence="2">Uncharacterized protein</fullName>
    </submittedName>
</protein>
<evidence type="ECO:0000256" key="1">
    <source>
        <dbReference type="SAM" id="Phobius"/>
    </source>
</evidence>
<sequence length="47" mass="5590">MGKIDLDETDLIILKLLFIYVKVPYFFNFLAFSLVFVPYLQQIHLIP</sequence>
<accession>A0A0F9IYM9</accession>
<dbReference type="EMBL" id="LAZR01012758">
    <property type="protein sequence ID" value="KKM25224.1"/>
    <property type="molecule type" value="Genomic_DNA"/>
</dbReference>
<name>A0A0F9IYM9_9ZZZZ</name>
<gene>
    <name evidence="2" type="ORF">LCGC14_1597120</name>
</gene>
<feature type="transmembrane region" description="Helical" evidence="1">
    <location>
        <begin position="12"/>
        <end position="40"/>
    </location>
</feature>
<evidence type="ECO:0000313" key="2">
    <source>
        <dbReference type="EMBL" id="KKM25224.1"/>
    </source>
</evidence>
<keyword evidence="1" id="KW-0472">Membrane</keyword>
<comment type="caution">
    <text evidence="2">The sequence shown here is derived from an EMBL/GenBank/DDBJ whole genome shotgun (WGS) entry which is preliminary data.</text>
</comment>
<proteinExistence type="predicted"/>
<keyword evidence="1" id="KW-0812">Transmembrane</keyword>